<dbReference type="Proteomes" id="UP000026915">
    <property type="component" value="Chromosome 5"/>
</dbReference>
<dbReference type="AlphaFoldDB" id="A0A061EXZ0"/>
<accession>A0A061EXZ0</accession>
<dbReference type="Gramene" id="EOY09272">
    <property type="protein sequence ID" value="EOY09272"/>
    <property type="gene ID" value="TCM_024694"/>
</dbReference>
<dbReference type="PANTHER" id="PTHR33033">
    <property type="entry name" value="POLYNUCLEOTIDYL TRANSFERASE, RIBONUCLEASE H-LIKE SUPERFAMILY PROTEIN-RELATED"/>
    <property type="match status" value="1"/>
</dbReference>
<dbReference type="InParanoid" id="A0A061EXZ0"/>
<dbReference type="HOGENOM" id="CLU_1211624_0_0_1"/>
<dbReference type="EMBL" id="CM001883">
    <property type="protein sequence ID" value="EOY09272.1"/>
    <property type="molecule type" value="Genomic_DNA"/>
</dbReference>
<sequence length="229" mass="25555">MAAHPSLRRRRLPFTQAWESKTPITDSGEKGIPPLSKDCVAFPPGDPQLGEGCCAEQTKQYLAMGPPVGMPHFAAHKIEVLVWQLGHGRIAIKDELGSIKWVMPRSFRLRMVENKAKRPIMVWNKPDIGEVKFNVDRAINGCPSDTTIRGLLRNNKGKVLMRFSKSILITDSNLAEFLANREAFFLYIVEILKMGALVGKPQEKADRLAKDGVYREVALLEFGGESLSL</sequence>
<gene>
    <name evidence="1" type="ORF">TCM_024694</name>
</gene>
<organism evidence="1 2">
    <name type="scientific">Theobroma cacao</name>
    <name type="common">Cacao</name>
    <name type="synonym">Cocoa</name>
    <dbReference type="NCBI Taxonomy" id="3641"/>
    <lineage>
        <taxon>Eukaryota</taxon>
        <taxon>Viridiplantae</taxon>
        <taxon>Streptophyta</taxon>
        <taxon>Embryophyta</taxon>
        <taxon>Tracheophyta</taxon>
        <taxon>Spermatophyta</taxon>
        <taxon>Magnoliopsida</taxon>
        <taxon>eudicotyledons</taxon>
        <taxon>Gunneridae</taxon>
        <taxon>Pentapetalae</taxon>
        <taxon>rosids</taxon>
        <taxon>malvids</taxon>
        <taxon>Malvales</taxon>
        <taxon>Malvaceae</taxon>
        <taxon>Byttnerioideae</taxon>
        <taxon>Theobroma</taxon>
    </lineage>
</organism>
<proteinExistence type="predicted"/>
<reference evidence="1 2" key="1">
    <citation type="journal article" date="2013" name="Genome Biol.">
        <title>The genome sequence of the most widely cultivated cacao type and its use to identify candidate genes regulating pod color.</title>
        <authorList>
            <person name="Motamayor J.C."/>
            <person name="Mockaitis K."/>
            <person name="Schmutz J."/>
            <person name="Haiminen N."/>
            <person name="Iii D.L."/>
            <person name="Cornejo O."/>
            <person name="Findley S.D."/>
            <person name="Zheng P."/>
            <person name="Utro F."/>
            <person name="Royaert S."/>
            <person name="Saski C."/>
            <person name="Jenkins J."/>
            <person name="Podicheti R."/>
            <person name="Zhao M."/>
            <person name="Scheffler B.E."/>
            <person name="Stack J.C."/>
            <person name="Feltus F.A."/>
            <person name="Mustiga G.M."/>
            <person name="Amores F."/>
            <person name="Phillips W."/>
            <person name="Marelli J.P."/>
            <person name="May G.D."/>
            <person name="Shapiro H."/>
            <person name="Ma J."/>
            <person name="Bustamante C.D."/>
            <person name="Schnell R.J."/>
            <person name="Main D."/>
            <person name="Gilbert D."/>
            <person name="Parida L."/>
            <person name="Kuhn D.N."/>
        </authorList>
    </citation>
    <scope>NUCLEOTIDE SEQUENCE [LARGE SCALE GENOMIC DNA]</scope>
    <source>
        <strain evidence="2">cv. Matina 1-6</strain>
    </source>
</reference>
<keyword evidence="2" id="KW-1185">Reference proteome</keyword>
<evidence type="ECO:0000313" key="1">
    <source>
        <dbReference type="EMBL" id="EOY09272.1"/>
    </source>
</evidence>
<dbReference type="PANTHER" id="PTHR33033:SF121">
    <property type="entry name" value="POLYNUCLEOTIDYL TRANSFERASE, RIBONUCLEASE H-LIKE SUPERFAMILY PROTEIN"/>
    <property type="match status" value="1"/>
</dbReference>
<evidence type="ECO:0000313" key="2">
    <source>
        <dbReference type="Proteomes" id="UP000026915"/>
    </source>
</evidence>
<name>A0A061EXZ0_THECC</name>
<protein>
    <submittedName>
        <fullName evidence="1">Uncharacterized protein</fullName>
    </submittedName>
</protein>